<feature type="compositionally biased region" description="Basic and acidic residues" evidence="1">
    <location>
        <begin position="91"/>
        <end position="197"/>
    </location>
</feature>
<dbReference type="AlphaFoldDB" id="A0A2P6NG85"/>
<proteinExistence type="predicted"/>
<dbReference type="PANTHER" id="PTHR15197">
    <property type="entry name" value="COILIN P80"/>
    <property type="match status" value="1"/>
</dbReference>
<dbReference type="EMBL" id="MDYQ01000092">
    <property type="protein sequence ID" value="PRP82964.1"/>
    <property type="molecule type" value="Genomic_DNA"/>
</dbReference>
<dbReference type="GO" id="GO:0030620">
    <property type="term" value="F:U2 snRNA binding"/>
    <property type="evidence" value="ECO:0007669"/>
    <property type="project" value="TreeGrafter"/>
</dbReference>
<keyword evidence="3" id="KW-1185">Reference proteome</keyword>
<evidence type="ECO:0008006" key="4">
    <source>
        <dbReference type="Google" id="ProtNLM"/>
    </source>
</evidence>
<gene>
    <name evidence="2" type="ORF">PROFUN_09915</name>
</gene>
<reference evidence="2 3" key="1">
    <citation type="journal article" date="2018" name="Genome Biol. Evol.">
        <title>Multiple Roots of Fruiting Body Formation in Amoebozoa.</title>
        <authorList>
            <person name="Hillmann F."/>
            <person name="Forbes G."/>
            <person name="Novohradska S."/>
            <person name="Ferling I."/>
            <person name="Riege K."/>
            <person name="Groth M."/>
            <person name="Westermann M."/>
            <person name="Marz M."/>
            <person name="Spaller T."/>
            <person name="Winckler T."/>
            <person name="Schaap P."/>
            <person name="Glockner G."/>
        </authorList>
    </citation>
    <scope>NUCLEOTIDE SEQUENCE [LARGE SCALE GENOMIC DNA]</scope>
    <source>
        <strain evidence="2 3">Jena</strain>
    </source>
</reference>
<dbReference type="GO" id="GO:0000387">
    <property type="term" value="P:spliceosomal snRNP assembly"/>
    <property type="evidence" value="ECO:0007669"/>
    <property type="project" value="TreeGrafter"/>
</dbReference>
<evidence type="ECO:0000256" key="1">
    <source>
        <dbReference type="SAM" id="MobiDB-lite"/>
    </source>
</evidence>
<dbReference type="InParanoid" id="A0A2P6NG85"/>
<dbReference type="GO" id="GO:0030619">
    <property type="term" value="F:U1 snRNA binding"/>
    <property type="evidence" value="ECO:0007669"/>
    <property type="project" value="TreeGrafter"/>
</dbReference>
<organism evidence="2 3">
    <name type="scientific">Planoprotostelium fungivorum</name>
    <dbReference type="NCBI Taxonomy" id="1890364"/>
    <lineage>
        <taxon>Eukaryota</taxon>
        <taxon>Amoebozoa</taxon>
        <taxon>Evosea</taxon>
        <taxon>Variosea</taxon>
        <taxon>Cavosteliida</taxon>
        <taxon>Cavosteliaceae</taxon>
        <taxon>Planoprotostelium</taxon>
    </lineage>
</organism>
<feature type="compositionally biased region" description="Basic residues" evidence="1">
    <location>
        <begin position="285"/>
        <end position="296"/>
    </location>
</feature>
<sequence>MDNGTAPVRVKVSLDSSFKLSQKDEYKRNSWQHLPASAAKVSDLIYLIKKTYDIDDAVCATIDDFAILPNQPVSLLRSDDIIVLKKLNKRKRDDSSSEDEKPKKEKELQVKKKAKKEEKEEKKGKKDKKGGESDEEREKKKLKEKLKEKEEKLKEKERKLKKKEEKEKEKKREEREKEEKKRQKEEKKRREESEEKNKKKKDIVTSSKKKEKVTPERNEDVNTSGANILTPITPITPINKRVRVISEQEGEASKLPHKSQHPLPTPPQAGNPSSRQLTTTETRERRKRGGRQRSRRQQQGQANGTLDVSNDIAAHRDRLTNDSVILTAVDTVRDYPAFPLLQDEPRVNDLLYFHHWTLLHGEPITVHREGTVRSYSDGIVEIVLSPRFVLEGEEIQNEVEDEGTEGQRVIAIHRHHDMSDVRLLDRVENQ</sequence>
<dbReference type="Proteomes" id="UP000241769">
    <property type="component" value="Unassembled WGS sequence"/>
</dbReference>
<accession>A0A2P6NG85</accession>
<evidence type="ECO:0000313" key="3">
    <source>
        <dbReference type="Proteomes" id="UP000241769"/>
    </source>
</evidence>
<evidence type="ECO:0000313" key="2">
    <source>
        <dbReference type="EMBL" id="PRP82964.1"/>
    </source>
</evidence>
<comment type="caution">
    <text evidence="2">The sequence shown here is derived from an EMBL/GenBank/DDBJ whole genome shotgun (WGS) entry which is preliminary data.</text>
</comment>
<dbReference type="InterPro" id="IPR024822">
    <property type="entry name" value="Coilin"/>
</dbReference>
<dbReference type="PANTHER" id="PTHR15197:SF0">
    <property type="entry name" value="COILIN"/>
    <property type="match status" value="1"/>
</dbReference>
<feature type="region of interest" description="Disordered" evidence="1">
    <location>
        <begin position="89"/>
        <end position="232"/>
    </location>
</feature>
<protein>
    <recommendedName>
        <fullName evidence="4">Coilin</fullName>
    </recommendedName>
</protein>
<feature type="region of interest" description="Disordered" evidence="1">
    <location>
        <begin position="248"/>
        <end position="309"/>
    </location>
</feature>
<name>A0A2P6NG85_9EUKA</name>
<dbReference type="GO" id="GO:0015030">
    <property type="term" value="C:Cajal body"/>
    <property type="evidence" value="ECO:0007669"/>
    <property type="project" value="TreeGrafter"/>
</dbReference>